<dbReference type="SMART" id="SM00535">
    <property type="entry name" value="RIBOc"/>
    <property type="match status" value="1"/>
</dbReference>
<accession>A0A015KEH8</accession>
<proteinExistence type="predicted"/>
<comment type="caution">
    <text evidence="3">The sequence shown here is derived from an EMBL/GenBank/DDBJ whole genome shotgun (WGS) entry which is preliminary data.</text>
</comment>
<feature type="region of interest" description="Disordered" evidence="1">
    <location>
        <begin position="52"/>
        <end position="109"/>
    </location>
</feature>
<dbReference type="SUPFAM" id="SSF69065">
    <property type="entry name" value="RNase III domain-like"/>
    <property type="match status" value="1"/>
</dbReference>
<feature type="region of interest" description="Disordered" evidence="1">
    <location>
        <begin position="332"/>
        <end position="360"/>
    </location>
</feature>
<dbReference type="CDD" id="cd00593">
    <property type="entry name" value="RIBOc"/>
    <property type="match status" value="1"/>
</dbReference>
<feature type="domain" description="RNase III" evidence="2">
    <location>
        <begin position="467"/>
        <end position="578"/>
    </location>
</feature>
<dbReference type="GO" id="GO:0004525">
    <property type="term" value="F:ribonuclease III activity"/>
    <property type="evidence" value="ECO:0007669"/>
    <property type="project" value="InterPro"/>
</dbReference>
<dbReference type="EMBL" id="JEMT01027092">
    <property type="protein sequence ID" value="EXX58006.1"/>
    <property type="molecule type" value="Genomic_DNA"/>
</dbReference>
<sequence>MVFHSHYMVTDKKGIIHSLCCYKDCSNPQATINEEESEKDNNNIIENTTTTTTTTTTNTTNTTNTTTTTTTTTRDLLTKSDDKYLSKNEKDEKIRKKPSLENLENETEKFDNPETFIRSKKPSQKKVPIFKLKIPSDIVSESYRKRYKAYKAAIMKNPIQSGYSSDEFIEMDTDTELDSVSTKPAEKNFQISDKVDNKEFNEKECFEIDAAEFSTLPEDCDIHDNTITDSSNSDDNFIPDIKSQQKSNQDSIEPFHKAVEDARRSMITLIDKFCFEQDSSSPVVQSSQAQVQSSQENRLNTCKEDQKISITQGELAVVTNIANTDKTSFIKNKKNKKKGKQARSQFGTPEFPIDLDNDDNVRPRVKSPILSDDENNVMNERISLNSRLKSVQTQDNLMINWFDRDDFKKFMLNTAKHRLEELDNDGQNSKKRVKGSERSSSSFRNSYAFSNDQNDHIGSSIVQIPVFKNPKYLELALTHRSVLPDHQNCFDYVRLEIFGDCILSTTISQMAYEKFKDQLTPDLLEQIHNYLCSNYRLCKFAKMLKLQDLVYARKSFLSEKEIANVLTSLLAAIIMDGGREVAVDFIRKLIGPTMDNLVRNGKFVGIQINDTNEKIQIKNVVDDQHGNFFI</sequence>
<organism evidence="3 4">
    <name type="scientific">Rhizophagus irregularis (strain DAOM 197198w)</name>
    <name type="common">Glomus intraradices</name>
    <dbReference type="NCBI Taxonomy" id="1432141"/>
    <lineage>
        <taxon>Eukaryota</taxon>
        <taxon>Fungi</taxon>
        <taxon>Fungi incertae sedis</taxon>
        <taxon>Mucoromycota</taxon>
        <taxon>Glomeromycotina</taxon>
        <taxon>Glomeromycetes</taxon>
        <taxon>Glomerales</taxon>
        <taxon>Glomeraceae</taxon>
        <taxon>Rhizophagus</taxon>
    </lineage>
</organism>
<feature type="compositionally biased region" description="Low complexity" evidence="1">
    <location>
        <begin position="52"/>
        <end position="73"/>
    </location>
</feature>
<evidence type="ECO:0000313" key="4">
    <source>
        <dbReference type="Proteomes" id="UP000022910"/>
    </source>
</evidence>
<dbReference type="Gene3D" id="1.10.1520.10">
    <property type="entry name" value="Ribonuclease III domain"/>
    <property type="match status" value="1"/>
</dbReference>
<evidence type="ECO:0000256" key="1">
    <source>
        <dbReference type="SAM" id="MobiDB-lite"/>
    </source>
</evidence>
<dbReference type="Pfam" id="PF14622">
    <property type="entry name" value="Ribonucleas_3_3"/>
    <property type="match status" value="1"/>
</dbReference>
<feature type="compositionally biased region" description="Basic residues" evidence="1">
    <location>
        <begin position="332"/>
        <end position="341"/>
    </location>
</feature>
<dbReference type="PROSITE" id="PS50142">
    <property type="entry name" value="RNASE_3_2"/>
    <property type="match status" value="1"/>
</dbReference>
<dbReference type="AlphaFoldDB" id="A0A015KEH8"/>
<evidence type="ECO:0000313" key="3">
    <source>
        <dbReference type="EMBL" id="EXX58006.1"/>
    </source>
</evidence>
<dbReference type="Proteomes" id="UP000022910">
    <property type="component" value="Unassembled WGS sequence"/>
</dbReference>
<keyword evidence="4" id="KW-1185">Reference proteome</keyword>
<evidence type="ECO:0000259" key="2">
    <source>
        <dbReference type="PROSITE" id="PS50142"/>
    </source>
</evidence>
<dbReference type="InterPro" id="IPR036389">
    <property type="entry name" value="RNase_III_sf"/>
</dbReference>
<dbReference type="InterPro" id="IPR000999">
    <property type="entry name" value="RNase_III_dom"/>
</dbReference>
<dbReference type="SMR" id="A0A015KEH8"/>
<protein>
    <recommendedName>
        <fullName evidence="2">RNase III domain-containing protein</fullName>
    </recommendedName>
</protein>
<dbReference type="HOGENOM" id="CLU_029559_0_0_1"/>
<gene>
    <name evidence="3" type="ORF">RirG_201850</name>
</gene>
<dbReference type="OrthoDB" id="2392202at2759"/>
<name>A0A015KEH8_RHIIW</name>
<dbReference type="GO" id="GO:0006396">
    <property type="term" value="P:RNA processing"/>
    <property type="evidence" value="ECO:0007669"/>
    <property type="project" value="InterPro"/>
</dbReference>
<feature type="region of interest" description="Disordered" evidence="1">
    <location>
        <begin position="422"/>
        <end position="445"/>
    </location>
</feature>
<feature type="compositionally biased region" description="Basic and acidic residues" evidence="1">
    <location>
        <begin position="76"/>
        <end position="94"/>
    </location>
</feature>
<reference evidence="3 4" key="1">
    <citation type="submission" date="2014-02" db="EMBL/GenBank/DDBJ databases">
        <title>Single nucleus genome sequencing reveals high similarity among nuclei of an endomycorrhizal fungus.</title>
        <authorList>
            <person name="Lin K."/>
            <person name="Geurts R."/>
            <person name="Zhang Z."/>
            <person name="Limpens E."/>
            <person name="Saunders D.G."/>
            <person name="Mu D."/>
            <person name="Pang E."/>
            <person name="Cao H."/>
            <person name="Cha H."/>
            <person name="Lin T."/>
            <person name="Zhou Q."/>
            <person name="Shang Y."/>
            <person name="Li Y."/>
            <person name="Ivanov S."/>
            <person name="Sharma T."/>
            <person name="Velzen R.V."/>
            <person name="Ruijter N.D."/>
            <person name="Aanen D.K."/>
            <person name="Win J."/>
            <person name="Kamoun S."/>
            <person name="Bisseling T."/>
            <person name="Huang S."/>
        </authorList>
    </citation>
    <scope>NUCLEOTIDE SEQUENCE [LARGE SCALE GENOMIC DNA]</scope>
    <source>
        <strain evidence="4">DAOM197198w</strain>
    </source>
</reference>